<evidence type="ECO:0000313" key="1">
    <source>
        <dbReference type="EMBL" id="MBO1627818.1"/>
    </source>
</evidence>
<gene>
    <name evidence="1" type="ORF">J4P90_21885</name>
</gene>
<evidence type="ECO:0000313" key="2">
    <source>
        <dbReference type="Proteomes" id="UP000677611"/>
    </source>
</evidence>
<proteinExistence type="predicted"/>
<comment type="caution">
    <text evidence="1">The sequence shown here is derived from an EMBL/GenBank/DDBJ whole genome shotgun (WGS) entry which is preliminary data.</text>
</comment>
<dbReference type="EMBL" id="JAGDQJ010000030">
    <property type="protein sequence ID" value="MBO1627818.1"/>
    <property type="molecule type" value="Genomic_DNA"/>
</dbReference>
<keyword evidence="2" id="KW-1185">Reference proteome</keyword>
<dbReference type="Pfam" id="PF14568">
    <property type="entry name" value="SUKH_6"/>
    <property type="match status" value="1"/>
</dbReference>
<protein>
    <submittedName>
        <fullName evidence="1">SMI1/KNR4 family protein</fullName>
    </submittedName>
</protein>
<name>A0ABS3P3Q4_9BACI</name>
<dbReference type="Gene3D" id="3.40.1580.10">
    <property type="entry name" value="SMI1/KNR4-like"/>
    <property type="match status" value="1"/>
</dbReference>
<dbReference type="Proteomes" id="UP000677611">
    <property type="component" value="Unassembled WGS sequence"/>
</dbReference>
<dbReference type="InterPro" id="IPR037883">
    <property type="entry name" value="Knr4/Smi1-like_sf"/>
</dbReference>
<dbReference type="RefSeq" id="WP_208019045.1">
    <property type="nucleotide sequence ID" value="NZ_JAGDQJ010000030.1"/>
</dbReference>
<dbReference type="SUPFAM" id="SSF160631">
    <property type="entry name" value="SMI1/KNR4-like"/>
    <property type="match status" value="1"/>
</dbReference>
<sequence>MYISKLKNIIKPNNDLLDTYIKEKWNEIEFILGIKLPTDYKKIINTSGVGSIGEFLLVLNPFTQNINLNLIEKGKEIREAYIVSKNAFPEDFAHDVFPTEGGLLPCAITDNGDEIYWLTSNIGDEWHIVVYESRSASYYEYNMGLAEFLYKILTKEVECFAFPDDFPGDECEFIV</sequence>
<reference evidence="1 2" key="1">
    <citation type="submission" date="2021-03" db="EMBL/GenBank/DDBJ databases">
        <title>Identification of novel Bacillus strains.</title>
        <authorList>
            <person name="Xiao Z."/>
            <person name="Li Y."/>
            <person name="Shen J."/>
        </authorList>
    </citation>
    <scope>NUCLEOTIDE SEQUENCE [LARGE SCALE GENOMIC DNA]</scope>
    <source>
        <strain evidence="1 2">SY8</strain>
    </source>
</reference>
<accession>A0ABS3P3Q4</accession>
<organism evidence="1 2">
    <name type="scientific">Bacillus arachidis</name>
    <dbReference type="NCBI Taxonomy" id="2819290"/>
    <lineage>
        <taxon>Bacteria</taxon>
        <taxon>Bacillati</taxon>
        <taxon>Bacillota</taxon>
        <taxon>Bacilli</taxon>
        <taxon>Bacillales</taxon>
        <taxon>Bacillaceae</taxon>
        <taxon>Bacillus</taxon>
    </lineage>
</organism>